<dbReference type="EMBL" id="SMFR01000011">
    <property type="protein sequence ID" value="TCJ89447.1"/>
    <property type="molecule type" value="Genomic_DNA"/>
</dbReference>
<feature type="region of interest" description="Disordered" evidence="1">
    <location>
        <begin position="48"/>
        <end position="72"/>
    </location>
</feature>
<feature type="transmembrane region" description="Helical" evidence="2">
    <location>
        <begin position="18"/>
        <end position="38"/>
    </location>
</feature>
<evidence type="ECO:0000313" key="3">
    <source>
        <dbReference type="EMBL" id="TCJ89447.1"/>
    </source>
</evidence>
<evidence type="ECO:0000256" key="1">
    <source>
        <dbReference type="SAM" id="MobiDB-lite"/>
    </source>
</evidence>
<comment type="caution">
    <text evidence="3">The sequence shown here is derived from an EMBL/GenBank/DDBJ whole genome shotgun (WGS) entry which is preliminary data.</text>
</comment>
<sequence>MAESSEGPRTRAGSSTRMIAIAAVLAAILGLVTGLGLVMRADHGGADNPSVNPMGADADNLPVAGSDPDQGFAPPWPARRVGGNCSAGGIVAHWRVHDDGDWQCTATTPDALPPASAPAPPAPPPPPGTEPAPGPAPVEAPAPPPASEPPPAYQPAPAYEPPPPPPPAPEPPPAFVPEPAPAPPPPPPPPPVLQLPFPLPPILLPPAAAIRP</sequence>
<feature type="compositionally biased region" description="Pro residues" evidence="1">
    <location>
        <begin position="111"/>
        <end position="204"/>
    </location>
</feature>
<keyword evidence="2" id="KW-0472">Membrane</keyword>
<gene>
    <name evidence="3" type="ORF">DFR71_6533</name>
</gene>
<feature type="region of interest" description="Disordered" evidence="1">
    <location>
        <begin position="101"/>
        <end position="212"/>
    </location>
</feature>
<organism evidence="3 4">
    <name type="scientific">Nocardia alba</name>
    <dbReference type="NCBI Taxonomy" id="225051"/>
    <lineage>
        <taxon>Bacteria</taxon>
        <taxon>Bacillati</taxon>
        <taxon>Actinomycetota</taxon>
        <taxon>Actinomycetes</taxon>
        <taxon>Mycobacteriales</taxon>
        <taxon>Nocardiaceae</taxon>
        <taxon>Nocardia</taxon>
    </lineage>
</organism>
<evidence type="ECO:0000313" key="4">
    <source>
        <dbReference type="Proteomes" id="UP000294856"/>
    </source>
</evidence>
<dbReference type="Proteomes" id="UP000294856">
    <property type="component" value="Unassembled WGS sequence"/>
</dbReference>
<name>A0A4R1F5B4_9NOCA</name>
<protein>
    <submittedName>
        <fullName evidence="3">Uncharacterized protein</fullName>
    </submittedName>
</protein>
<dbReference type="AlphaFoldDB" id="A0A4R1F5B4"/>
<evidence type="ECO:0000256" key="2">
    <source>
        <dbReference type="SAM" id="Phobius"/>
    </source>
</evidence>
<keyword evidence="4" id="KW-1185">Reference proteome</keyword>
<reference evidence="3 4" key="1">
    <citation type="submission" date="2019-03" db="EMBL/GenBank/DDBJ databases">
        <title>Genomic Encyclopedia of Type Strains, Phase IV (KMG-IV): sequencing the most valuable type-strain genomes for metagenomic binning, comparative biology and taxonomic classification.</title>
        <authorList>
            <person name="Goeker M."/>
        </authorList>
    </citation>
    <scope>NUCLEOTIDE SEQUENCE [LARGE SCALE GENOMIC DNA]</scope>
    <source>
        <strain evidence="3 4">DSM 44684</strain>
    </source>
</reference>
<accession>A0A4R1F5B4</accession>
<keyword evidence="2" id="KW-0812">Transmembrane</keyword>
<keyword evidence="2" id="KW-1133">Transmembrane helix</keyword>
<dbReference type="RefSeq" id="WP_165914893.1">
    <property type="nucleotide sequence ID" value="NZ_SMFR01000011.1"/>
</dbReference>
<proteinExistence type="predicted"/>